<keyword evidence="2" id="KW-1185">Reference proteome</keyword>
<dbReference type="Proteomes" id="UP001295423">
    <property type="component" value="Unassembled WGS sequence"/>
</dbReference>
<protein>
    <recommendedName>
        <fullName evidence="3">F-box domain-containing protein</fullName>
    </recommendedName>
</protein>
<dbReference type="EMBL" id="CAKOGP040000446">
    <property type="protein sequence ID" value="CAJ1935190.1"/>
    <property type="molecule type" value="Genomic_DNA"/>
</dbReference>
<comment type="caution">
    <text evidence="1">The sequence shown here is derived from an EMBL/GenBank/DDBJ whole genome shotgun (WGS) entry which is preliminary data.</text>
</comment>
<evidence type="ECO:0000313" key="1">
    <source>
        <dbReference type="EMBL" id="CAJ1935190.1"/>
    </source>
</evidence>
<name>A0AAD2CN96_9STRA</name>
<dbReference type="SUPFAM" id="SSF52047">
    <property type="entry name" value="RNI-like"/>
    <property type="match status" value="1"/>
</dbReference>
<dbReference type="Gene3D" id="3.80.10.10">
    <property type="entry name" value="Ribonuclease Inhibitor"/>
    <property type="match status" value="1"/>
</dbReference>
<accession>A0AAD2CN96</accession>
<proteinExistence type="predicted"/>
<reference evidence="1" key="1">
    <citation type="submission" date="2023-08" db="EMBL/GenBank/DDBJ databases">
        <authorList>
            <person name="Audoor S."/>
            <person name="Bilcke G."/>
        </authorList>
    </citation>
    <scope>NUCLEOTIDE SEQUENCE</scope>
</reference>
<evidence type="ECO:0000313" key="2">
    <source>
        <dbReference type="Proteomes" id="UP001295423"/>
    </source>
</evidence>
<dbReference type="AlphaFoldDB" id="A0AAD2CN96"/>
<gene>
    <name evidence="1" type="ORF">CYCCA115_LOCUS4526</name>
</gene>
<dbReference type="InterPro" id="IPR032675">
    <property type="entry name" value="LRR_dom_sf"/>
</dbReference>
<sequence>MSNLPAADMLGLDELSQVLGFLSWKELLKSRVCSKWREAVKVTLVPPSMSRKISWMENPDYFIVNREYALALNWVVDALPRIQTIHTGFFLKGTTTFMVEKGDAPIESYVYHPENRESPWIDFRVLTRLRDLRSLSLEGLSFNGSYDYLFNFPKLEVLNITYTGHLRWDLSMVAQLPKLKKLHATENSELTGNLESLKVIGSTLEEIVLSKCQKVEGSIKSLAKFPRLKKLSLTKTKIIGDIREIGKDDFEALSEVDLPSGVYGGEVIKKIEDAPDIMQVWYRLNKRNPGLSGYPRWNLSEDSPQHYAADGHPPRDPPFEIEFVRAETRLGWRWTNCMAHGSCETNWFDPEPDPTDPRYDAYLIHFERLAKDVSFYEGFHSPPTQMQYEELNDTIPPPLIPNRNNFASLMHDYVSDDDNMPDLIDRD</sequence>
<evidence type="ECO:0008006" key="3">
    <source>
        <dbReference type="Google" id="ProtNLM"/>
    </source>
</evidence>
<organism evidence="1 2">
    <name type="scientific">Cylindrotheca closterium</name>
    <dbReference type="NCBI Taxonomy" id="2856"/>
    <lineage>
        <taxon>Eukaryota</taxon>
        <taxon>Sar</taxon>
        <taxon>Stramenopiles</taxon>
        <taxon>Ochrophyta</taxon>
        <taxon>Bacillariophyta</taxon>
        <taxon>Bacillariophyceae</taxon>
        <taxon>Bacillariophycidae</taxon>
        <taxon>Bacillariales</taxon>
        <taxon>Bacillariaceae</taxon>
        <taxon>Cylindrotheca</taxon>
    </lineage>
</organism>